<proteinExistence type="inferred from homology"/>
<dbReference type="PANTHER" id="PTHR21139:SF42">
    <property type="entry name" value="TRIOSEPHOSPHATE ISOMERASE"/>
    <property type="match status" value="1"/>
</dbReference>
<sequence length="253" mass="27150">MVVSARQIIAGNWKMHKTLREGLDLTQGILEGLRTIPPHRSVLVFPPATLLHPISQRIGDRNLDLGAQDLSWERQGAFTGEISPLQLLDAGCSCVLVGHSERRHVIKESEDRIRLKLKSALENGLRAILCIGETLEEREAGKTGDILTTQLASALETMKEPPNSGFLTVAYEPVWAIGTGKTATPEQAQEAHAAIRSLLIGRWGDPGGEIQILYGGSVKPENAGELLSLEDVDGVLVGGASLEAASFLGIARA</sequence>
<comment type="pathway">
    <text evidence="1 7 8">Carbohydrate degradation; glycolysis; D-glyceraldehyde 3-phosphate from glycerone phosphate: step 1/1.</text>
</comment>
<keyword evidence="3 7" id="KW-0312">Gluconeogenesis</keyword>
<evidence type="ECO:0000256" key="8">
    <source>
        <dbReference type="RuleBase" id="RU363013"/>
    </source>
</evidence>
<protein>
    <recommendedName>
        <fullName evidence="7 8">Triosephosphate isomerase</fullName>
        <shortName evidence="7">TIM</shortName>
        <shortName evidence="7">TPI</shortName>
        <ecNumber evidence="7 8">5.3.1.1</ecNumber>
    </recommendedName>
    <alternativeName>
        <fullName evidence="7">Triose-phosphate isomerase</fullName>
    </alternativeName>
</protein>
<dbReference type="InterPro" id="IPR013785">
    <property type="entry name" value="Aldolase_TIM"/>
</dbReference>
<dbReference type="GO" id="GO:0006094">
    <property type="term" value="P:gluconeogenesis"/>
    <property type="evidence" value="ECO:0007669"/>
    <property type="project" value="UniProtKB-UniRule"/>
</dbReference>
<evidence type="ECO:0000256" key="3">
    <source>
        <dbReference type="ARBA" id="ARBA00022432"/>
    </source>
</evidence>
<dbReference type="GO" id="GO:0019563">
    <property type="term" value="P:glycerol catabolic process"/>
    <property type="evidence" value="ECO:0007669"/>
    <property type="project" value="TreeGrafter"/>
</dbReference>
<dbReference type="Gene3D" id="3.20.20.70">
    <property type="entry name" value="Aldolase class I"/>
    <property type="match status" value="1"/>
</dbReference>
<feature type="binding site" evidence="7">
    <location>
        <position position="178"/>
    </location>
    <ligand>
        <name>substrate</name>
    </ligand>
</feature>
<organism evidence="9 10">
    <name type="scientific">Eiseniibacteriota bacterium</name>
    <dbReference type="NCBI Taxonomy" id="2212470"/>
    <lineage>
        <taxon>Bacteria</taxon>
        <taxon>Candidatus Eiseniibacteriota</taxon>
    </lineage>
</organism>
<comment type="function">
    <text evidence="7">Involved in the gluconeogenesis. Catalyzes stereospecifically the conversion of dihydroxyacetone phosphate (DHAP) to D-glyceraldehyde-3-phosphate (G3P).</text>
</comment>
<feature type="binding site" evidence="7">
    <location>
        <position position="217"/>
    </location>
    <ligand>
        <name>substrate</name>
    </ligand>
</feature>
<evidence type="ECO:0000256" key="1">
    <source>
        <dbReference type="ARBA" id="ARBA00004680"/>
    </source>
</evidence>
<evidence type="ECO:0000313" key="9">
    <source>
        <dbReference type="EMBL" id="MBU2689477.1"/>
    </source>
</evidence>
<dbReference type="Pfam" id="PF00121">
    <property type="entry name" value="TIM"/>
    <property type="match status" value="1"/>
</dbReference>
<comment type="subunit">
    <text evidence="7 8">Homodimer.</text>
</comment>
<evidence type="ECO:0000256" key="4">
    <source>
        <dbReference type="ARBA" id="ARBA00022490"/>
    </source>
</evidence>
<keyword evidence="4 7" id="KW-0963">Cytoplasm</keyword>
<dbReference type="FunFam" id="3.20.20.70:FF:000016">
    <property type="entry name" value="Triosephosphate isomerase"/>
    <property type="match status" value="1"/>
</dbReference>
<comment type="similarity">
    <text evidence="2 7 8">Belongs to the triosephosphate isomerase family.</text>
</comment>
<dbReference type="PROSITE" id="PS00171">
    <property type="entry name" value="TIM_1"/>
    <property type="match status" value="1"/>
</dbReference>
<comment type="caution">
    <text evidence="9">The sequence shown here is derived from an EMBL/GenBank/DDBJ whole genome shotgun (WGS) entry which is preliminary data.</text>
</comment>
<evidence type="ECO:0000313" key="10">
    <source>
        <dbReference type="Proteomes" id="UP000777784"/>
    </source>
</evidence>
<dbReference type="GO" id="GO:0004807">
    <property type="term" value="F:triose-phosphate isomerase activity"/>
    <property type="evidence" value="ECO:0007669"/>
    <property type="project" value="UniProtKB-UniRule"/>
</dbReference>
<dbReference type="NCBIfam" id="TIGR00419">
    <property type="entry name" value="tim"/>
    <property type="match status" value="1"/>
</dbReference>
<dbReference type="InterPro" id="IPR022896">
    <property type="entry name" value="TrioseP_Isoase_bac/euk"/>
</dbReference>
<dbReference type="AlphaFoldDB" id="A0A948RU30"/>
<dbReference type="CDD" id="cd00311">
    <property type="entry name" value="TIM"/>
    <property type="match status" value="1"/>
</dbReference>
<keyword evidence="6 7" id="KW-0413">Isomerase</keyword>
<feature type="active site" description="Proton acceptor" evidence="7">
    <location>
        <position position="172"/>
    </location>
</feature>
<comment type="pathway">
    <text evidence="7 8">Carbohydrate biosynthesis; gluconeogenesis.</text>
</comment>
<dbReference type="PROSITE" id="PS51440">
    <property type="entry name" value="TIM_2"/>
    <property type="match status" value="1"/>
</dbReference>
<dbReference type="GO" id="GO:0006096">
    <property type="term" value="P:glycolytic process"/>
    <property type="evidence" value="ECO:0007669"/>
    <property type="project" value="UniProtKB-UniRule"/>
</dbReference>
<dbReference type="InterPro" id="IPR035990">
    <property type="entry name" value="TIM_sf"/>
</dbReference>
<evidence type="ECO:0000256" key="7">
    <source>
        <dbReference type="HAMAP-Rule" id="MF_00147"/>
    </source>
</evidence>
<evidence type="ECO:0000256" key="6">
    <source>
        <dbReference type="ARBA" id="ARBA00023235"/>
    </source>
</evidence>
<keyword evidence="5 7" id="KW-0324">Glycolysis</keyword>
<feature type="binding site" evidence="7">
    <location>
        <begin position="238"/>
        <end position="239"/>
    </location>
    <ligand>
        <name>substrate</name>
    </ligand>
</feature>
<name>A0A948RU30_UNCEI</name>
<dbReference type="EC" id="5.3.1.1" evidence="7 8"/>
<dbReference type="EMBL" id="JAHJDP010000005">
    <property type="protein sequence ID" value="MBU2689477.1"/>
    <property type="molecule type" value="Genomic_DNA"/>
</dbReference>
<gene>
    <name evidence="7 9" type="primary">tpiA</name>
    <name evidence="9" type="ORF">KJ970_00990</name>
</gene>
<dbReference type="SUPFAM" id="SSF51351">
    <property type="entry name" value="Triosephosphate isomerase (TIM)"/>
    <property type="match status" value="1"/>
</dbReference>
<dbReference type="PANTHER" id="PTHR21139">
    <property type="entry name" value="TRIOSEPHOSPHATE ISOMERASE"/>
    <property type="match status" value="1"/>
</dbReference>
<evidence type="ECO:0000256" key="5">
    <source>
        <dbReference type="ARBA" id="ARBA00023152"/>
    </source>
</evidence>
<comment type="catalytic activity">
    <reaction evidence="7 8">
        <text>D-glyceraldehyde 3-phosphate = dihydroxyacetone phosphate</text>
        <dbReference type="Rhea" id="RHEA:18585"/>
        <dbReference type="ChEBI" id="CHEBI:57642"/>
        <dbReference type="ChEBI" id="CHEBI:59776"/>
        <dbReference type="EC" id="5.3.1.1"/>
    </reaction>
</comment>
<dbReference type="InterPro" id="IPR000652">
    <property type="entry name" value="Triosephosphate_isomerase"/>
</dbReference>
<evidence type="ECO:0000256" key="2">
    <source>
        <dbReference type="ARBA" id="ARBA00007422"/>
    </source>
</evidence>
<dbReference type="GO" id="GO:0046166">
    <property type="term" value="P:glyceraldehyde-3-phosphate biosynthetic process"/>
    <property type="evidence" value="ECO:0007669"/>
    <property type="project" value="TreeGrafter"/>
</dbReference>
<reference evidence="9" key="1">
    <citation type="submission" date="2021-05" db="EMBL/GenBank/DDBJ databases">
        <title>Energy efficiency and biological interactions define the core microbiome of deep oligotrophic groundwater.</title>
        <authorList>
            <person name="Mehrshad M."/>
            <person name="Lopez-Fernandez M."/>
            <person name="Bell E."/>
            <person name="Bernier-Latmani R."/>
            <person name="Bertilsson S."/>
            <person name="Dopson M."/>
        </authorList>
    </citation>
    <scope>NUCLEOTIDE SEQUENCE</scope>
    <source>
        <strain evidence="9">Modern_marine.mb.64</strain>
    </source>
</reference>
<dbReference type="HAMAP" id="MF_00147_B">
    <property type="entry name" value="TIM_B"/>
    <property type="match status" value="1"/>
</dbReference>
<comment type="subcellular location">
    <subcellularLocation>
        <location evidence="7 8">Cytoplasm</location>
    </subcellularLocation>
</comment>
<dbReference type="GO" id="GO:0005829">
    <property type="term" value="C:cytosol"/>
    <property type="evidence" value="ECO:0007669"/>
    <property type="project" value="TreeGrafter"/>
</dbReference>
<feature type="binding site" evidence="7">
    <location>
        <begin position="12"/>
        <end position="14"/>
    </location>
    <ligand>
        <name>substrate</name>
    </ligand>
</feature>
<feature type="active site" description="Electrophile" evidence="7">
    <location>
        <position position="99"/>
    </location>
</feature>
<accession>A0A948RU30</accession>
<dbReference type="InterPro" id="IPR020861">
    <property type="entry name" value="Triosephosphate_isomerase_AS"/>
</dbReference>
<dbReference type="Proteomes" id="UP000777784">
    <property type="component" value="Unassembled WGS sequence"/>
</dbReference>